<dbReference type="Ensembl" id="ENSANIT00000009132.1">
    <property type="protein sequence ID" value="ENSANIP00000008827.1"/>
    <property type="gene ID" value="ENSANIG00000005950.1"/>
</dbReference>
<dbReference type="InterPro" id="IPR022775">
    <property type="entry name" value="AP_mu_sigma_su"/>
</dbReference>
<dbReference type="AlphaFoldDB" id="A0A8B9MGA9"/>
<keyword evidence="8" id="KW-0968">Cytoplasmic vesicle</keyword>
<dbReference type="GO" id="GO:0005794">
    <property type="term" value="C:Golgi apparatus"/>
    <property type="evidence" value="ECO:0007669"/>
    <property type="project" value="UniProtKB-SubCell"/>
</dbReference>
<dbReference type="GO" id="GO:0006886">
    <property type="term" value="P:intracellular protein transport"/>
    <property type="evidence" value="ECO:0007669"/>
    <property type="project" value="InterPro"/>
</dbReference>
<dbReference type="Proteomes" id="UP000694541">
    <property type="component" value="Unplaced"/>
</dbReference>
<evidence type="ECO:0000256" key="6">
    <source>
        <dbReference type="ARBA" id="ARBA00023034"/>
    </source>
</evidence>
<dbReference type="Gene3D" id="3.30.450.60">
    <property type="match status" value="1"/>
</dbReference>
<dbReference type="InterPro" id="IPR016635">
    <property type="entry name" value="AP_complex_ssu"/>
</dbReference>
<dbReference type="FunFam" id="3.30.450.60:FF:000001">
    <property type="entry name" value="AP complex subunit sigma"/>
    <property type="match status" value="1"/>
</dbReference>
<dbReference type="InterPro" id="IPR000804">
    <property type="entry name" value="Clathrin_sm-chain_CS"/>
</dbReference>
<dbReference type="GO" id="GO:0006896">
    <property type="term" value="P:Golgi to vacuole transport"/>
    <property type="evidence" value="ECO:0007669"/>
    <property type="project" value="InterPro"/>
</dbReference>
<evidence type="ECO:0000313" key="12">
    <source>
        <dbReference type="Proteomes" id="UP000694541"/>
    </source>
</evidence>
<reference evidence="11" key="1">
    <citation type="submission" date="2025-08" db="UniProtKB">
        <authorList>
            <consortium name="Ensembl"/>
        </authorList>
    </citation>
    <scope>IDENTIFICATION</scope>
</reference>
<evidence type="ECO:0000256" key="7">
    <source>
        <dbReference type="ARBA" id="ARBA00023136"/>
    </source>
</evidence>
<comment type="function">
    <text evidence="9">Part of the AP-3 complex, an adaptor-related complex which is not clathrin-associated. The complex is associated with the Golgi region as well as more peripheral structures. It facilitates the budding of vesicles from the Golgi membrane and may be directly involved in trafficking to lysosomes. In concert with the BLOC-1 complex, AP-3 is required to target cargos into vesicles assembled at cell bodies for delivery into neurites and nerve terminals.</text>
</comment>
<evidence type="ECO:0000259" key="10">
    <source>
        <dbReference type="Pfam" id="PF01217"/>
    </source>
</evidence>
<dbReference type="GO" id="GO:0030123">
    <property type="term" value="C:AP-3 adaptor complex"/>
    <property type="evidence" value="ECO:0007669"/>
    <property type="project" value="InterPro"/>
</dbReference>
<reference evidence="11" key="2">
    <citation type="submission" date="2025-09" db="UniProtKB">
        <authorList>
            <consortium name="Ensembl"/>
        </authorList>
    </citation>
    <scope>IDENTIFICATION</scope>
</reference>
<accession>A0A8B9MGA9</accession>
<evidence type="ECO:0000256" key="1">
    <source>
        <dbReference type="ARBA" id="ARBA00004180"/>
    </source>
</evidence>
<evidence type="ECO:0000256" key="3">
    <source>
        <dbReference type="ARBA" id="ARBA00006972"/>
    </source>
</evidence>
<evidence type="ECO:0000256" key="9">
    <source>
        <dbReference type="ARBA" id="ARBA00025605"/>
    </source>
</evidence>
<proteinExistence type="inferred from homology"/>
<dbReference type="CDD" id="cd14834">
    <property type="entry name" value="AP3_sigma"/>
    <property type="match status" value="1"/>
</dbReference>
<evidence type="ECO:0000313" key="11">
    <source>
        <dbReference type="Ensembl" id="ENSANIP00000008827.1"/>
    </source>
</evidence>
<evidence type="ECO:0000256" key="5">
    <source>
        <dbReference type="ARBA" id="ARBA00022927"/>
    </source>
</evidence>
<keyword evidence="7" id="KW-0472">Membrane</keyword>
<name>A0A8B9MGA9_9AVES</name>
<protein>
    <submittedName>
        <fullName evidence="11">Adaptor related protein complex 3 subunit sigma 2</fullName>
    </submittedName>
</protein>
<dbReference type="GO" id="GO:0030659">
    <property type="term" value="C:cytoplasmic vesicle membrane"/>
    <property type="evidence" value="ECO:0007669"/>
    <property type="project" value="UniProtKB-SubCell"/>
</dbReference>
<keyword evidence="12" id="KW-1185">Reference proteome</keyword>
<dbReference type="PANTHER" id="PTHR11753">
    <property type="entry name" value="ADAPTOR COMPLEXES SMALL SUBUNIT FAMILY"/>
    <property type="match status" value="1"/>
</dbReference>
<comment type="subcellular location">
    <subcellularLocation>
        <location evidence="1">Cytoplasmic vesicle membrane</location>
        <topology evidence="1">Peripheral membrane protein</topology>
        <orientation evidence="1">Cytoplasmic side</orientation>
    </subcellularLocation>
    <subcellularLocation>
        <location evidence="2">Golgi apparatus</location>
    </subcellularLocation>
</comment>
<keyword evidence="4" id="KW-0813">Transport</keyword>
<dbReference type="InterPro" id="IPR027155">
    <property type="entry name" value="APS3"/>
</dbReference>
<sequence>MINAILVFNNHGKPRLVRFYQHLAEEVQQQIIRETFHLVLKRDDHICNFLECGSLFGGSDYKLIYRHYATLYFVFCVDSSESELGILDLIQVFVETLDKCFENVCELDLIFHMDKVGCSLCVLLWASAVVHSSTWLPQSPALPRACAPMGRSWPSLELWSLSGEAVGTLGVTFGKSLKSRVGKLSARGLHKLLTSCPPDKRSELLGSVLSPPWVSSALGTCPIALLLQGCALCCSTAMGGRGLGAVLVIATDAG</sequence>
<keyword evidence="6" id="KW-0333">Golgi apparatus</keyword>
<feature type="domain" description="AP complex mu/sigma subunit" evidence="10">
    <location>
        <begin position="1"/>
        <end position="121"/>
    </location>
</feature>
<dbReference type="Pfam" id="PF01217">
    <property type="entry name" value="Clat_adaptor_s"/>
    <property type="match status" value="1"/>
</dbReference>
<dbReference type="InterPro" id="IPR011012">
    <property type="entry name" value="Longin-like_dom_sf"/>
</dbReference>
<evidence type="ECO:0000256" key="8">
    <source>
        <dbReference type="ARBA" id="ARBA00023329"/>
    </source>
</evidence>
<comment type="similarity">
    <text evidence="3">Belongs to the adaptor complexes small subunit family.</text>
</comment>
<dbReference type="SUPFAM" id="SSF64356">
    <property type="entry name" value="SNARE-like"/>
    <property type="match status" value="1"/>
</dbReference>
<dbReference type="PROSITE" id="PS00989">
    <property type="entry name" value="CLAT_ADAPTOR_S"/>
    <property type="match status" value="1"/>
</dbReference>
<keyword evidence="5" id="KW-0653">Protein transport</keyword>
<evidence type="ECO:0000256" key="4">
    <source>
        <dbReference type="ARBA" id="ARBA00022448"/>
    </source>
</evidence>
<evidence type="ECO:0000256" key="2">
    <source>
        <dbReference type="ARBA" id="ARBA00004555"/>
    </source>
</evidence>
<organism evidence="11 12">
    <name type="scientific">Accipiter nisus</name>
    <name type="common">Eurasian sparrowhawk</name>
    <dbReference type="NCBI Taxonomy" id="211598"/>
    <lineage>
        <taxon>Eukaryota</taxon>
        <taxon>Metazoa</taxon>
        <taxon>Chordata</taxon>
        <taxon>Craniata</taxon>
        <taxon>Vertebrata</taxon>
        <taxon>Euteleostomi</taxon>
        <taxon>Archelosauria</taxon>
        <taxon>Archosauria</taxon>
        <taxon>Dinosauria</taxon>
        <taxon>Saurischia</taxon>
        <taxon>Theropoda</taxon>
        <taxon>Coelurosauria</taxon>
        <taxon>Aves</taxon>
        <taxon>Neognathae</taxon>
        <taxon>Neoaves</taxon>
        <taxon>Telluraves</taxon>
        <taxon>Accipitrimorphae</taxon>
        <taxon>Accipitriformes</taxon>
        <taxon>Accipitridae</taxon>
        <taxon>Accipitrinae</taxon>
        <taxon>Accipiter</taxon>
    </lineage>
</organism>